<dbReference type="Gene3D" id="3.30.70.260">
    <property type="match status" value="1"/>
</dbReference>
<dbReference type="InterPro" id="IPR045865">
    <property type="entry name" value="ACT-like_dom_sf"/>
</dbReference>
<accession>A0A1H9JB77</accession>
<evidence type="ECO:0000256" key="7">
    <source>
        <dbReference type="ARBA" id="ARBA00047848"/>
    </source>
</evidence>
<protein>
    <recommendedName>
        <fullName evidence="2">prephenate dehydratase</fullName>
        <ecNumber evidence="2">4.2.1.51</ecNumber>
    </recommendedName>
</protein>
<dbReference type="EC" id="4.2.1.51" evidence="2"/>
<keyword evidence="11" id="KW-1185">Reference proteome</keyword>
<dbReference type="Gene3D" id="3.40.190.10">
    <property type="entry name" value="Periplasmic binding protein-like II"/>
    <property type="match status" value="2"/>
</dbReference>
<dbReference type="GO" id="GO:0009094">
    <property type="term" value="P:L-phenylalanine biosynthetic process"/>
    <property type="evidence" value="ECO:0007669"/>
    <property type="project" value="UniProtKB-UniPathway"/>
</dbReference>
<feature type="domain" description="ACT" evidence="9">
    <location>
        <begin position="193"/>
        <end position="269"/>
    </location>
</feature>
<evidence type="ECO:0000256" key="4">
    <source>
        <dbReference type="ARBA" id="ARBA00023141"/>
    </source>
</evidence>
<dbReference type="CDD" id="cd04905">
    <property type="entry name" value="ACT_CM-PDT"/>
    <property type="match status" value="1"/>
</dbReference>
<dbReference type="SUPFAM" id="SSF53850">
    <property type="entry name" value="Periplasmic binding protein-like II"/>
    <property type="match status" value="1"/>
</dbReference>
<dbReference type="PROSITE" id="PS51171">
    <property type="entry name" value="PREPHENATE_DEHYDR_3"/>
    <property type="match status" value="1"/>
</dbReference>
<name>A0A1H9JB77_9SPIR</name>
<evidence type="ECO:0000259" key="9">
    <source>
        <dbReference type="PROSITE" id="PS51671"/>
    </source>
</evidence>
<dbReference type="RefSeq" id="WP_074645377.1">
    <property type="nucleotide sequence ID" value="NZ_FOFU01000012.1"/>
</dbReference>
<keyword evidence="6" id="KW-0456">Lyase</keyword>
<evidence type="ECO:0000256" key="3">
    <source>
        <dbReference type="ARBA" id="ARBA00022605"/>
    </source>
</evidence>
<evidence type="ECO:0000313" key="10">
    <source>
        <dbReference type="EMBL" id="SEQ84072.1"/>
    </source>
</evidence>
<dbReference type="Pfam" id="PF00800">
    <property type="entry name" value="PDT"/>
    <property type="match status" value="1"/>
</dbReference>
<keyword evidence="5" id="KW-0584">Phenylalanine biosynthesis</keyword>
<evidence type="ECO:0000256" key="5">
    <source>
        <dbReference type="ARBA" id="ARBA00023222"/>
    </source>
</evidence>
<proteinExistence type="predicted"/>
<evidence type="ECO:0000256" key="6">
    <source>
        <dbReference type="ARBA" id="ARBA00023239"/>
    </source>
</evidence>
<dbReference type="STRING" id="163.SAMN04487775_101419"/>
<dbReference type="InterPro" id="IPR002912">
    <property type="entry name" value="ACT_dom"/>
</dbReference>
<comment type="catalytic activity">
    <reaction evidence="7">
        <text>prephenate + H(+) = 3-phenylpyruvate + CO2 + H2O</text>
        <dbReference type="Rhea" id="RHEA:21648"/>
        <dbReference type="ChEBI" id="CHEBI:15377"/>
        <dbReference type="ChEBI" id="CHEBI:15378"/>
        <dbReference type="ChEBI" id="CHEBI:16526"/>
        <dbReference type="ChEBI" id="CHEBI:18005"/>
        <dbReference type="ChEBI" id="CHEBI:29934"/>
        <dbReference type="EC" id="4.2.1.51"/>
    </reaction>
</comment>
<dbReference type="InterPro" id="IPR001086">
    <property type="entry name" value="Preph_deHydtase"/>
</dbReference>
<evidence type="ECO:0000313" key="11">
    <source>
        <dbReference type="Proteomes" id="UP000182360"/>
    </source>
</evidence>
<dbReference type="GO" id="GO:0004664">
    <property type="term" value="F:prephenate dehydratase activity"/>
    <property type="evidence" value="ECO:0007669"/>
    <property type="project" value="UniProtKB-EC"/>
</dbReference>
<feature type="domain" description="Prephenate dehydratase" evidence="8">
    <location>
        <begin position="2"/>
        <end position="177"/>
    </location>
</feature>
<dbReference type="UniPathway" id="UPA00121">
    <property type="reaction ID" value="UER00345"/>
</dbReference>
<dbReference type="GO" id="GO:0005737">
    <property type="term" value="C:cytoplasm"/>
    <property type="evidence" value="ECO:0007669"/>
    <property type="project" value="TreeGrafter"/>
</dbReference>
<evidence type="ECO:0000256" key="2">
    <source>
        <dbReference type="ARBA" id="ARBA00013147"/>
    </source>
</evidence>
<reference evidence="10 11" key="1">
    <citation type="submission" date="2016-10" db="EMBL/GenBank/DDBJ databases">
        <authorList>
            <person name="de Groot N.N."/>
        </authorList>
    </citation>
    <scope>NUCLEOTIDE SEQUENCE [LARGE SCALE GENOMIC DNA]</scope>
    <source>
        <strain evidence="10 11">B25</strain>
    </source>
</reference>
<dbReference type="Proteomes" id="UP000182360">
    <property type="component" value="Unassembled WGS sequence"/>
</dbReference>
<evidence type="ECO:0000259" key="8">
    <source>
        <dbReference type="PROSITE" id="PS51171"/>
    </source>
</evidence>
<dbReference type="PANTHER" id="PTHR21022">
    <property type="entry name" value="PREPHENATE DEHYDRATASE P PROTEIN"/>
    <property type="match status" value="1"/>
</dbReference>
<sequence length="269" mass="29480">MKIAYSGIEGAFAHIAARRIFPEQELQSYGDFRSAYEAVEKGECNYAVLPIENSYAGEVGQVTDLMFQGSLFVNGVYTLNVMQNLLGVRGARLEGVRKVVSHPQALEQSGDFIAAHGYVTEPAVNTARAAKMVAELGDPSVVAIASADTAALYGLEILEPGINGHQDNSTRFAILSKNEGERVETGSDNNTFILMFAVKNEAGALVKVLNKLGEFGYNMSVIHSRPLKGLAWSYYFYIEAEGEFGTEAYKQMISEMEYRCSKLKVLGRF</sequence>
<gene>
    <name evidence="10" type="ORF">SAMN04487977_11218</name>
</gene>
<comment type="pathway">
    <text evidence="1">Amino-acid biosynthesis; L-phenylalanine biosynthesis; phenylpyruvate from prephenate: step 1/1.</text>
</comment>
<dbReference type="EMBL" id="FOFU01000012">
    <property type="protein sequence ID" value="SEQ84072.1"/>
    <property type="molecule type" value="Genomic_DNA"/>
</dbReference>
<keyword evidence="3" id="KW-0028">Amino-acid biosynthesis</keyword>
<organism evidence="10 11">
    <name type="scientific">Treponema bryantii</name>
    <dbReference type="NCBI Taxonomy" id="163"/>
    <lineage>
        <taxon>Bacteria</taxon>
        <taxon>Pseudomonadati</taxon>
        <taxon>Spirochaetota</taxon>
        <taxon>Spirochaetia</taxon>
        <taxon>Spirochaetales</taxon>
        <taxon>Treponemataceae</taxon>
        <taxon>Treponema</taxon>
    </lineage>
</organism>
<evidence type="ECO:0000256" key="1">
    <source>
        <dbReference type="ARBA" id="ARBA00004741"/>
    </source>
</evidence>
<keyword evidence="4" id="KW-0057">Aromatic amino acid biosynthesis</keyword>
<dbReference type="PANTHER" id="PTHR21022:SF19">
    <property type="entry name" value="PREPHENATE DEHYDRATASE-RELATED"/>
    <property type="match status" value="1"/>
</dbReference>
<dbReference type="SUPFAM" id="SSF55021">
    <property type="entry name" value="ACT-like"/>
    <property type="match status" value="1"/>
</dbReference>
<dbReference type="AlphaFoldDB" id="A0A1H9JB77"/>
<dbReference type="PROSITE" id="PS51671">
    <property type="entry name" value="ACT"/>
    <property type="match status" value="1"/>
</dbReference>
<dbReference type="CDD" id="cd13631">
    <property type="entry name" value="PBP2_Ct-PDT_like"/>
    <property type="match status" value="1"/>
</dbReference>
<dbReference type="OrthoDB" id="9802281at2"/>